<evidence type="ECO:0000256" key="10">
    <source>
        <dbReference type="ARBA" id="ARBA00032317"/>
    </source>
</evidence>
<keyword evidence="8" id="KW-0012">Acyltransferase</keyword>
<dbReference type="Gene3D" id="3.30.559.30">
    <property type="entry name" value="Nonribosomal peptide synthetase, condensation domain"/>
    <property type="match status" value="1"/>
</dbReference>
<dbReference type="PANTHER" id="PTHR28037">
    <property type="entry name" value="ALCOHOL O-ACETYLTRANSFERASE 1-RELATED"/>
    <property type="match status" value="1"/>
</dbReference>
<comment type="catalytic activity">
    <reaction evidence="2">
        <text>2 a mycocerosyl-[mycocerosic acid synthase] + a phenolphthiocerol = a dimycocerosyl phenolphthiocerol + 2 holo-[mycocerosic acid synthase].</text>
        <dbReference type="EC" id="2.3.1.282"/>
    </reaction>
</comment>
<evidence type="ECO:0000259" key="12">
    <source>
        <dbReference type="Pfam" id="PF16911"/>
    </source>
</evidence>
<comment type="similarity">
    <text evidence="4">Belongs to the acyltransferase PapA5 family.</text>
</comment>
<dbReference type="OrthoDB" id="863140at2"/>
<accession>Q10ZJ1</accession>
<reference evidence="13" key="1">
    <citation type="submission" date="2006-06" db="EMBL/GenBank/DDBJ databases">
        <title>Complete sequence of Trichodesmium erythraeum IMS101.</title>
        <authorList>
            <consortium name="US DOE Joint Genome Institute"/>
            <person name="Copeland A."/>
            <person name="Lucas S."/>
            <person name="Lapidus A."/>
            <person name="Barry K."/>
            <person name="Detter J.C."/>
            <person name="Glavina del Rio T."/>
            <person name="Hammon N."/>
            <person name="Israni S."/>
            <person name="Dalin E."/>
            <person name="Tice H."/>
            <person name="Pitluck S."/>
            <person name="Kiss H."/>
            <person name="Munk A.C."/>
            <person name="Brettin T."/>
            <person name="Bruce D."/>
            <person name="Han C."/>
            <person name="Tapia R."/>
            <person name="Gilna P."/>
            <person name="Schmutz J."/>
            <person name="Larimer F."/>
            <person name="Land M."/>
            <person name="Hauser L."/>
            <person name="Kyrpides N."/>
            <person name="Kim E."/>
            <person name="Richardson P."/>
        </authorList>
    </citation>
    <scope>NUCLEOTIDE SEQUENCE [LARGE SCALE GENOMIC DNA]</scope>
    <source>
        <strain evidence="13">IMS101</strain>
    </source>
</reference>
<dbReference type="Pfam" id="PF16911">
    <property type="entry name" value="PapA_C"/>
    <property type="match status" value="1"/>
</dbReference>
<evidence type="ECO:0000256" key="6">
    <source>
        <dbReference type="ARBA" id="ARBA00013449"/>
    </source>
</evidence>
<evidence type="ECO:0000256" key="5">
    <source>
        <dbReference type="ARBA" id="ARBA00012866"/>
    </source>
</evidence>
<dbReference type="KEGG" id="ter:Tery_3214"/>
<evidence type="ECO:0000256" key="3">
    <source>
        <dbReference type="ARBA" id="ARBA00001907"/>
    </source>
</evidence>
<feature type="domain" description="Phthiocerol/phthiodiolone dimycocerosyl transferase C-terminal" evidence="12">
    <location>
        <begin position="215"/>
        <end position="368"/>
    </location>
</feature>
<dbReference type="InterPro" id="IPR023213">
    <property type="entry name" value="CAT-like_dom_sf"/>
</dbReference>
<sequence>MTNDRPLVDLEKALEVIQSQANSLHVVVVGKIKGFLDPEVLMRSLLLVQLRHPLLNSHIVGPLDNLIFKTEGTEKIPLEVIFNSEPEYWQTIFVNELNTKLENQKVLLRATLIKPTEKSTTNYLITRIHHAIIDGISAVHLYSEILSFCQKIVSENQIPEVEKLAPPPCFEKIIADYNIQNNTESLISELGQPIDTLPFEKYVPYKQRTCGLIQKQLNASLTQQLIQHCKSEKVTVQGAICSAMMLALAKNLEPEDKEFSFSCYHAVDMRKRLNYPIGNEQMAFLVSSLLCFHKVNQKMSFWGLARQATEEIKAKLKTPEIYHRVLFFSEAINMILKNPEKTISSIFVSNIGKVKISSKYGQFQLEEISFGSSNKMFGSTFNVSVSTFQDQITFNFIYTQPLVSQTVIEKLVKDSIEYLVTSCN</sequence>
<evidence type="ECO:0000256" key="8">
    <source>
        <dbReference type="ARBA" id="ARBA00023315"/>
    </source>
</evidence>
<evidence type="ECO:0000256" key="11">
    <source>
        <dbReference type="ARBA" id="ARBA00033407"/>
    </source>
</evidence>
<name>Q10ZJ1_TRIEI</name>
<dbReference type="EMBL" id="CP000393">
    <property type="protein sequence ID" value="ABG52333.1"/>
    <property type="molecule type" value="Genomic_DNA"/>
</dbReference>
<gene>
    <name evidence="13" type="ordered locus">Tery_3214</name>
</gene>
<evidence type="ECO:0000256" key="9">
    <source>
        <dbReference type="ARBA" id="ARBA00030465"/>
    </source>
</evidence>
<protein>
    <recommendedName>
        <fullName evidence="6">Phthiocerol/phthiodiolone dimycocerosyl transferase</fullName>
        <ecNumber evidence="5">2.3.1.282</ecNumber>
    </recommendedName>
    <alternativeName>
        <fullName evidence="11">Acyltransferase PapA5</fullName>
    </alternativeName>
    <alternativeName>
        <fullName evidence="9">Phthiocerol/phthiodiolone O-acyltransferase</fullName>
    </alternativeName>
    <alternativeName>
        <fullName evidence="10">Polyketide synthase-associated protein A5</fullName>
    </alternativeName>
</protein>
<comment type="catalytic activity">
    <reaction evidence="1">
        <text>2 a mycocerosyl-[mycocerosic acid synthase] + a phthiocerol = a dimycocerosyl phthiocerol + 2 holo-[mycocerosic acid synthase].</text>
        <dbReference type="EC" id="2.3.1.282"/>
    </reaction>
</comment>
<evidence type="ECO:0000256" key="7">
    <source>
        <dbReference type="ARBA" id="ARBA00022679"/>
    </source>
</evidence>
<evidence type="ECO:0000313" key="13">
    <source>
        <dbReference type="EMBL" id="ABG52333.1"/>
    </source>
</evidence>
<dbReference type="eggNOG" id="COG1020">
    <property type="taxonomic scope" value="Bacteria"/>
</dbReference>
<dbReference type="SUPFAM" id="SSF52777">
    <property type="entry name" value="CoA-dependent acyltransferases"/>
    <property type="match status" value="2"/>
</dbReference>
<dbReference type="EC" id="2.3.1.282" evidence="5"/>
<dbReference type="STRING" id="203124.Tery_3214"/>
<evidence type="ECO:0000256" key="2">
    <source>
        <dbReference type="ARBA" id="ARBA00000625"/>
    </source>
</evidence>
<dbReference type="RefSeq" id="WP_011612678.1">
    <property type="nucleotide sequence ID" value="NC_008312.1"/>
</dbReference>
<dbReference type="InterPro" id="IPR052058">
    <property type="entry name" value="Alcohol_O-acetyltransferase"/>
</dbReference>
<organism evidence="13">
    <name type="scientific">Trichodesmium erythraeum (strain IMS101)</name>
    <dbReference type="NCBI Taxonomy" id="203124"/>
    <lineage>
        <taxon>Bacteria</taxon>
        <taxon>Bacillati</taxon>
        <taxon>Cyanobacteriota</taxon>
        <taxon>Cyanophyceae</taxon>
        <taxon>Oscillatoriophycideae</taxon>
        <taxon>Oscillatoriales</taxon>
        <taxon>Microcoleaceae</taxon>
        <taxon>Trichodesmium</taxon>
    </lineage>
</organism>
<dbReference type="HOGENOM" id="CLU_048554_0_0_3"/>
<dbReference type="PANTHER" id="PTHR28037:SF1">
    <property type="entry name" value="ALCOHOL O-ACETYLTRANSFERASE 1-RELATED"/>
    <property type="match status" value="1"/>
</dbReference>
<dbReference type="InterPro" id="IPR031641">
    <property type="entry name" value="PapA_C"/>
</dbReference>
<proteinExistence type="inferred from homology"/>
<comment type="catalytic activity">
    <reaction evidence="3">
        <text>2 a mycocerosyl-[mycocerosic acid synthase] + a phthiodiolone = a dimycocerosyl phthiodiolone + 2 holo-[mycocerosic acid synthase].</text>
        <dbReference type="EC" id="2.3.1.282"/>
    </reaction>
</comment>
<keyword evidence="7" id="KW-0808">Transferase</keyword>
<dbReference type="GO" id="GO:0016746">
    <property type="term" value="F:acyltransferase activity"/>
    <property type="evidence" value="ECO:0007669"/>
    <property type="project" value="UniProtKB-KW"/>
</dbReference>
<evidence type="ECO:0000256" key="1">
    <source>
        <dbReference type="ARBA" id="ARBA00000026"/>
    </source>
</evidence>
<dbReference type="Gene3D" id="3.30.559.10">
    <property type="entry name" value="Chloramphenicol acetyltransferase-like domain"/>
    <property type="match status" value="1"/>
</dbReference>
<dbReference type="AlphaFoldDB" id="Q10ZJ1"/>
<evidence type="ECO:0000256" key="4">
    <source>
        <dbReference type="ARBA" id="ARBA00006558"/>
    </source>
</evidence>